<organism evidence="1 2">
    <name type="scientific">Nocardia cerradoensis</name>
    <dbReference type="NCBI Taxonomy" id="85688"/>
    <lineage>
        <taxon>Bacteria</taxon>
        <taxon>Bacillati</taxon>
        <taxon>Actinomycetota</taxon>
        <taxon>Actinomycetes</taxon>
        <taxon>Mycobacteriales</taxon>
        <taxon>Nocardiaceae</taxon>
        <taxon>Nocardia</taxon>
    </lineage>
</organism>
<name>A0A231H853_9NOCA</name>
<gene>
    <name evidence="1" type="ORF">B7C42_02318</name>
</gene>
<reference evidence="1 2" key="1">
    <citation type="submission" date="2017-07" db="EMBL/GenBank/DDBJ databases">
        <title>First draft Genome Sequence of Nocardia cerradoensis isolated from human infection.</title>
        <authorList>
            <person name="Carrasco G."/>
        </authorList>
    </citation>
    <scope>NUCLEOTIDE SEQUENCE [LARGE SCALE GENOMIC DNA]</scope>
    <source>
        <strain evidence="1 2">CNM20130759</strain>
    </source>
</reference>
<dbReference type="RefSeq" id="WP_039782375.1">
    <property type="nucleotide sequence ID" value="NZ_JAAXOR010000007.1"/>
</dbReference>
<dbReference type="AlphaFoldDB" id="A0A231H853"/>
<proteinExistence type="predicted"/>
<evidence type="ECO:0000313" key="2">
    <source>
        <dbReference type="Proteomes" id="UP000215506"/>
    </source>
</evidence>
<protein>
    <submittedName>
        <fullName evidence="1">Uncharacterized protein</fullName>
    </submittedName>
</protein>
<keyword evidence="2" id="KW-1185">Reference proteome</keyword>
<evidence type="ECO:0000313" key="1">
    <source>
        <dbReference type="EMBL" id="OXR45193.1"/>
    </source>
</evidence>
<dbReference type="EMBL" id="NGAF01000004">
    <property type="protein sequence ID" value="OXR45193.1"/>
    <property type="molecule type" value="Genomic_DNA"/>
</dbReference>
<dbReference type="Proteomes" id="UP000215506">
    <property type="component" value="Unassembled WGS sequence"/>
</dbReference>
<sequence>MKLMYALWGPDLADTLHAPQFHRRLAAAGATELQVNIADADVAAAQLRVSTYDEPVAAIVGVWSEGQNGPITDVLSGVAERINGWIVDEREPLTTARPPDGTRYEALANIALLRIPQELTRAEWLRNWQDRHTTVAIETQATFGYVQNTVVAAVTPGPRVDALVEELFPMDAMTDQHAFWGSGGDDAELQRRAGRMMASVATFGADRDLDVIPTSRYRYDLTAS</sequence>
<comment type="caution">
    <text evidence="1">The sequence shown here is derived from an EMBL/GenBank/DDBJ whole genome shotgun (WGS) entry which is preliminary data.</text>
</comment>
<accession>A0A231H853</accession>